<evidence type="ECO:0000313" key="3">
    <source>
        <dbReference type="Proteomes" id="UP000295150"/>
    </source>
</evidence>
<proteinExistence type="predicted"/>
<dbReference type="InterPro" id="IPR018777">
    <property type="entry name" value="Replication_initiator_prot_A"/>
</dbReference>
<gene>
    <name evidence="2" type="ORF">DFO68_13016</name>
</gene>
<dbReference type="EMBL" id="SNWH01000030">
    <property type="protein sequence ID" value="TDN97585.1"/>
    <property type="molecule type" value="Genomic_DNA"/>
</dbReference>
<dbReference type="OrthoDB" id="581589at2"/>
<reference evidence="2 3" key="1">
    <citation type="submission" date="2019-03" db="EMBL/GenBank/DDBJ databases">
        <title>Freshwater and sediment microbial communities from various areas in North America, analyzing microbe dynamics in response to fracking.</title>
        <authorList>
            <person name="Lamendella R."/>
        </authorList>
    </citation>
    <scope>NUCLEOTIDE SEQUENCE [LARGE SCALE GENOMIC DNA]</scope>
    <source>
        <strain evidence="2 3">1_TX</strain>
    </source>
</reference>
<sequence>MTKRPQGPQPIGSVVGDDLIDRVQKIRERSNQRRIEAEARPGESWADAAARLRKEGQDKKSTRDRSLEEDLLDRSWADGSVQQTQAETRSNIRKPPAADCQPDFFVPTLYDVGTRDSRSVMDVAVFRLSKRDKRAGEVIRYDLPDGYVEVTAGPYGMASVWDYDLVLMMVSHMTEAMNRYREGKGDKPGRIYRPHISDILKFCRRGDGGKQASEIEGALDRLKGTSIKNVRERPSPNGKRMMREVEAEGLISGYKVLSRTDNGKIASVEIEAPRWIHQEVTEGKNPDVLAVHPDYFLIEPGIGRYIYRQARRAAGKDQAVWAFQTLYERSGSAGTLKKFAFTLRKLIEANDLPEYHLEEQKGQNGPLLVMTNRAWLADLEGLGALEYRQQLIDNGMEPSAANKEALSYARKQRKAGEAGS</sequence>
<accession>A0A4R6GSP1</accession>
<feature type="region of interest" description="Disordered" evidence="1">
    <location>
        <begin position="31"/>
        <end position="95"/>
    </location>
</feature>
<dbReference type="Pfam" id="PF10134">
    <property type="entry name" value="RPA"/>
    <property type="match status" value="1"/>
</dbReference>
<protein>
    <submittedName>
        <fullName evidence="2">Plasmid replication initiation protein</fullName>
    </submittedName>
</protein>
<evidence type="ECO:0000313" key="2">
    <source>
        <dbReference type="EMBL" id="TDN97585.1"/>
    </source>
</evidence>
<feature type="compositionally biased region" description="Basic and acidic residues" evidence="1">
    <location>
        <begin position="31"/>
        <end position="41"/>
    </location>
</feature>
<feature type="compositionally biased region" description="Polar residues" evidence="1">
    <location>
        <begin position="80"/>
        <end position="89"/>
    </location>
</feature>
<evidence type="ECO:0000256" key="1">
    <source>
        <dbReference type="SAM" id="MobiDB-lite"/>
    </source>
</evidence>
<comment type="caution">
    <text evidence="2">The sequence shown here is derived from an EMBL/GenBank/DDBJ whole genome shotgun (WGS) entry which is preliminary data.</text>
</comment>
<dbReference type="AlphaFoldDB" id="A0A4R6GSP1"/>
<name>A0A4R6GSP1_9GAMM</name>
<organism evidence="2 3">
    <name type="scientific">Halomonas ventosae</name>
    <dbReference type="NCBI Taxonomy" id="229007"/>
    <lineage>
        <taxon>Bacteria</taxon>
        <taxon>Pseudomonadati</taxon>
        <taxon>Pseudomonadota</taxon>
        <taxon>Gammaproteobacteria</taxon>
        <taxon>Oceanospirillales</taxon>
        <taxon>Halomonadaceae</taxon>
        <taxon>Halomonas</taxon>
    </lineage>
</organism>
<dbReference type="Proteomes" id="UP000295150">
    <property type="component" value="Unassembled WGS sequence"/>
</dbReference>
<keyword evidence="3" id="KW-1185">Reference proteome</keyword>
<feature type="compositionally biased region" description="Basic and acidic residues" evidence="1">
    <location>
        <begin position="50"/>
        <end position="76"/>
    </location>
</feature>
<dbReference type="RefSeq" id="WP_133484302.1">
    <property type="nucleotide sequence ID" value="NZ_SNWH01000030.1"/>
</dbReference>